<name>A0A0R0CVZ5_9GAMM</name>
<reference evidence="2 3" key="1">
    <citation type="submission" date="2015-05" db="EMBL/GenBank/DDBJ databases">
        <title>Genome sequencing and analysis of members of genus Stenotrophomonas.</title>
        <authorList>
            <person name="Patil P.P."/>
            <person name="Midha S."/>
            <person name="Patil P.B."/>
        </authorList>
    </citation>
    <scope>NUCLEOTIDE SEQUENCE [LARGE SCALE GENOMIC DNA]</scope>
    <source>
        <strain evidence="2 3">DSM 21508</strain>
    </source>
</reference>
<dbReference type="Proteomes" id="UP000051386">
    <property type="component" value="Unassembled WGS sequence"/>
</dbReference>
<gene>
    <name evidence="2" type="ORF">ABB28_08410</name>
</gene>
<dbReference type="PATRIC" id="fig|517011.3.peg.1347"/>
<dbReference type="Gene3D" id="3.40.50.11550">
    <property type="match status" value="1"/>
</dbReference>
<feature type="signal peptide" evidence="1">
    <location>
        <begin position="1"/>
        <end position="23"/>
    </location>
</feature>
<accession>A0A0R0CVZ5</accession>
<dbReference type="AlphaFoldDB" id="A0A0R0CVZ5"/>
<sequence>MHRWMRSACTLLLSLLLASPALADETTAAQIRQHAGEHRLLVIGEYHGTRETPLLVRQLVNDYSHEGAPVVLALELPRGENRLLADYVESNGDVSARDALRTSGFWTVRDDQHDGRRSRDMLDLIEAVRVLKEHGRSVSVLGYDVDFSDGSNQVRDDALAAELRRAYRRLPVDGTMLVLAGNVHAMRHRPMDAPKEMQQRPMASQLVDLDVYSVRLEAVQGEFWACLQRCQALPLRARAARLPRVETAKNRMYDLTVWMPEISVARLFD</sequence>
<organism evidence="2 3">
    <name type="scientific">Stenotrophomonas chelatiphaga</name>
    <dbReference type="NCBI Taxonomy" id="517011"/>
    <lineage>
        <taxon>Bacteria</taxon>
        <taxon>Pseudomonadati</taxon>
        <taxon>Pseudomonadota</taxon>
        <taxon>Gammaproteobacteria</taxon>
        <taxon>Lysobacterales</taxon>
        <taxon>Lysobacteraceae</taxon>
        <taxon>Stenotrophomonas</taxon>
    </lineage>
</organism>
<evidence type="ECO:0000313" key="2">
    <source>
        <dbReference type="EMBL" id="KRG73980.1"/>
    </source>
</evidence>
<protein>
    <submittedName>
        <fullName evidence="2">Calcium-binding and coiled-coil domain-containing protein 1</fullName>
    </submittedName>
</protein>
<comment type="caution">
    <text evidence="2">The sequence shown here is derived from an EMBL/GenBank/DDBJ whole genome shotgun (WGS) entry which is preliminary data.</text>
</comment>
<evidence type="ECO:0000313" key="3">
    <source>
        <dbReference type="Proteomes" id="UP000051386"/>
    </source>
</evidence>
<keyword evidence="1" id="KW-0732">Signal</keyword>
<feature type="chain" id="PRO_5006394672" evidence="1">
    <location>
        <begin position="24"/>
        <end position="269"/>
    </location>
</feature>
<dbReference type="SUPFAM" id="SSF159501">
    <property type="entry name" value="EreA/ChaN-like"/>
    <property type="match status" value="1"/>
</dbReference>
<dbReference type="RefSeq" id="WP_057508198.1">
    <property type="nucleotide sequence ID" value="NZ_LDJK01000033.1"/>
</dbReference>
<keyword evidence="3" id="KW-1185">Reference proteome</keyword>
<dbReference type="EMBL" id="LDJK01000033">
    <property type="protein sequence ID" value="KRG73980.1"/>
    <property type="molecule type" value="Genomic_DNA"/>
</dbReference>
<proteinExistence type="predicted"/>
<evidence type="ECO:0000256" key="1">
    <source>
        <dbReference type="SAM" id="SignalP"/>
    </source>
</evidence>